<sequence length="37" mass="4264">MIYGFLTDFYRWNTLVGIPTFEVLGQVLICGNITRIV</sequence>
<dbReference type="EMBL" id="CP012029">
    <property type="protein sequence ID" value="ALO26649.1"/>
    <property type="molecule type" value="Genomic_DNA"/>
</dbReference>
<evidence type="ECO:0000313" key="2">
    <source>
        <dbReference type="Proteomes" id="UP000058857"/>
    </source>
</evidence>
<evidence type="ECO:0000313" key="1">
    <source>
        <dbReference type="EMBL" id="ALO26649.1"/>
    </source>
</evidence>
<dbReference type="AlphaFoldDB" id="A0A0S2ISL8"/>
<accession>A0A0S2ISL8</accession>
<name>A0A0S2ISL8_LEPBO</name>
<dbReference type="PATRIC" id="fig|280505.15.peg.2348"/>
<organism evidence="1">
    <name type="scientific">Leptospira borgpetersenii serovar Ballum</name>
    <dbReference type="NCBI Taxonomy" id="280505"/>
    <lineage>
        <taxon>Bacteria</taxon>
        <taxon>Pseudomonadati</taxon>
        <taxon>Spirochaetota</taxon>
        <taxon>Spirochaetia</taxon>
        <taxon>Leptospirales</taxon>
        <taxon>Leptospiraceae</taxon>
        <taxon>Leptospira</taxon>
    </lineage>
</organism>
<dbReference type="Proteomes" id="UP000058857">
    <property type="component" value="Chromosome 1"/>
</dbReference>
<gene>
    <name evidence="1" type="ORF">LBBP_02403</name>
</gene>
<proteinExistence type="predicted"/>
<reference evidence="1 2" key="1">
    <citation type="journal article" date="2015" name="PLoS Negl. Trop. Dis.">
        <title>Distribution of Plasmids in Distinct Leptospira Pathogenic Species.</title>
        <authorList>
            <person name="Wang Y."/>
            <person name="Zhuang X."/>
            <person name="Zhong Y."/>
            <person name="Zhang C."/>
            <person name="Zhang Y."/>
            <person name="Zeng L."/>
            <person name="Zhu Y."/>
            <person name="He P."/>
            <person name="Dong K."/>
            <person name="Pal U."/>
            <person name="Guo X."/>
            <person name="Qin J."/>
        </authorList>
    </citation>
    <scope>NUCLEOTIDE SEQUENCE [LARGE SCALE GENOMIC DNA]</scope>
    <source>
        <strain evidence="1 2">56604</strain>
    </source>
</reference>
<protein>
    <submittedName>
        <fullName evidence="1">Ankyrin repeat protein</fullName>
    </submittedName>
</protein>